<evidence type="ECO:0000313" key="2">
    <source>
        <dbReference type="Proteomes" id="UP000789901"/>
    </source>
</evidence>
<sequence>QKEYVHIDFGNELGSVEEEKVYAKVKLKRFCHFLKLYDAYIVFFQLAIKELPDNNQKMNIKQKKDSGIPFGITALFRSIHGWVEYRMRSFFQIKSREDSGQQYALVNLGALPHFFQLLSDEDFNNFLILIANEKPVNFNPLNKIDDILDRQNIPDNYIEDKIYDELKLTVQKFFEKGKCSCHSKQSCFEQIGYEKFLARWAEFESLNKNMHDMVIKGQLMAFQKGEDTRKVTNKNRKQLYFGYCYNNDIPVCHDTYLALVGIGHTYLENVKQHLQKHGHEERTHGNTGRAPKNMKRIEVNYDVACDVFRFLKNYSSIYGMPSPGRQFNRISVPSKVKITRQKVKLKKLN</sequence>
<organism evidence="1 2">
    <name type="scientific">Gigaspora margarita</name>
    <dbReference type="NCBI Taxonomy" id="4874"/>
    <lineage>
        <taxon>Eukaryota</taxon>
        <taxon>Fungi</taxon>
        <taxon>Fungi incertae sedis</taxon>
        <taxon>Mucoromycota</taxon>
        <taxon>Glomeromycotina</taxon>
        <taxon>Glomeromycetes</taxon>
        <taxon>Diversisporales</taxon>
        <taxon>Gigasporaceae</taxon>
        <taxon>Gigaspora</taxon>
    </lineage>
</organism>
<proteinExistence type="predicted"/>
<dbReference type="Proteomes" id="UP000789901">
    <property type="component" value="Unassembled WGS sequence"/>
</dbReference>
<protein>
    <submittedName>
        <fullName evidence="1">2670_t:CDS:1</fullName>
    </submittedName>
</protein>
<dbReference type="EMBL" id="CAJVQB010024737">
    <property type="protein sequence ID" value="CAG8804820.1"/>
    <property type="molecule type" value="Genomic_DNA"/>
</dbReference>
<reference evidence="1 2" key="1">
    <citation type="submission" date="2021-06" db="EMBL/GenBank/DDBJ databases">
        <authorList>
            <person name="Kallberg Y."/>
            <person name="Tangrot J."/>
            <person name="Rosling A."/>
        </authorList>
    </citation>
    <scope>NUCLEOTIDE SEQUENCE [LARGE SCALE GENOMIC DNA]</scope>
    <source>
        <strain evidence="1 2">120-4 pot B 10/14</strain>
    </source>
</reference>
<keyword evidence="2" id="KW-1185">Reference proteome</keyword>
<comment type="caution">
    <text evidence="1">The sequence shown here is derived from an EMBL/GenBank/DDBJ whole genome shotgun (WGS) entry which is preliminary data.</text>
</comment>
<evidence type="ECO:0000313" key="1">
    <source>
        <dbReference type="EMBL" id="CAG8804820.1"/>
    </source>
</evidence>
<gene>
    <name evidence="1" type="ORF">GMARGA_LOCUS23945</name>
</gene>
<feature type="non-terminal residue" evidence="1">
    <location>
        <position position="1"/>
    </location>
</feature>
<name>A0ABN7VZ29_GIGMA</name>
<accession>A0ABN7VZ29</accession>